<dbReference type="Proteomes" id="UP000321868">
    <property type="component" value="Unassembled WGS sequence"/>
</dbReference>
<evidence type="ECO:0000313" key="2">
    <source>
        <dbReference type="EMBL" id="GEN97575.1"/>
    </source>
</evidence>
<dbReference type="GO" id="GO:0008270">
    <property type="term" value="F:zinc ion binding"/>
    <property type="evidence" value="ECO:0007669"/>
    <property type="project" value="InterPro"/>
</dbReference>
<dbReference type="GO" id="GO:0003676">
    <property type="term" value="F:nucleic acid binding"/>
    <property type="evidence" value="ECO:0007669"/>
    <property type="project" value="InterPro"/>
</dbReference>
<dbReference type="Pfam" id="PF01844">
    <property type="entry name" value="HNH"/>
    <property type="match status" value="1"/>
</dbReference>
<comment type="caution">
    <text evidence="2">The sequence shown here is derived from an EMBL/GenBank/DDBJ whole genome shotgun (WGS) entry which is preliminary data.</text>
</comment>
<dbReference type="CDD" id="cd00085">
    <property type="entry name" value="HNHc"/>
    <property type="match status" value="1"/>
</dbReference>
<organism evidence="2 3">
    <name type="scientific">Streptococcus cristatus</name>
    <dbReference type="NCBI Taxonomy" id="45634"/>
    <lineage>
        <taxon>Bacteria</taxon>
        <taxon>Bacillati</taxon>
        <taxon>Bacillota</taxon>
        <taxon>Bacilli</taxon>
        <taxon>Lactobacillales</taxon>
        <taxon>Streptococcaceae</taxon>
        <taxon>Streptococcus</taxon>
    </lineage>
</organism>
<dbReference type="GO" id="GO:0004519">
    <property type="term" value="F:endonuclease activity"/>
    <property type="evidence" value="ECO:0007669"/>
    <property type="project" value="InterPro"/>
</dbReference>
<protein>
    <recommendedName>
        <fullName evidence="1">HNH domain-containing protein</fullName>
    </recommendedName>
</protein>
<gene>
    <name evidence="2" type="ORF">SOL01_14490</name>
</gene>
<feature type="domain" description="HNH" evidence="1">
    <location>
        <begin position="107"/>
        <end position="152"/>
    </location>
</feature>
<evidence type="ECO:0000259" key="1">
    <source>
        <dbReference type="Pfam" id="PF01844"/>
    </source>
</evidence>
<accession>A0A512AD02</accession>
<dbReference type="OrthoDB" id="9816185at2"/>
<dbReference type="InterPro" id="IPR002711">
    <property type="entry name" value="HNH"/>
</dbReference>
<dbReference type="Gene3D" id="1.10.30.50">
    <property type="match status" value="1"/>
</dbReference>
<dbReference type="InterPro" id="IPR003615">
    <property type="entry name" value="HNH_nuc"/>
</dbReference>
<sequence>MQKINNEPNFGVNEVLCEALRYMQNNPSNNGAIILQVHNKNELLPIFCTYENKYIQYGDKLHNLSSSSVLDNVNGIDKVVMKGLYKKFYDKDSKFRKELYKLTPRSCPICDAEWGYASHTLDHILPESKYPQFAVTPLNLVPTCYRCNHSKSTTVGTQENQGVINPYFNYINLSKYLSCKIYVKSSDLVTNIFLKSESELDITHLQYQKLKFFYEEVYKLNESYSEIARISVLNSMIDTLAKFNQTFSKSDMIVYFKSIADTQELSENERISTEFLKSLLLHSLLEMDDQVYMVLIDLINEKRTQAKEFKENF</sequence>
<dbReference type="AlphaFoldDB" id="A0A512AD02"/>
<proteinExistence type="predicted"/>
<dbReference type="RefSeq" id="WP_015606022.1">
    <property type="nucleotide sequence ID" value="NZ_BJYQ01000086.1"/>
</dbReference>
<dbReference type="EMBL" id="BJYQ01000086">
    <property type="protein sequence ID" value="GEN97575.1"/>
    <property type="molecule type" value="Genomic_DNA"/>
</dbReference>
<name>A0A512AD02_STRCR</name>
<reference evidence="2 3" key="1">
    <citation type="submission" date="2019-07" db="EMBL/GenBank/DDBJ databases">
        <title>Whole genome shotgun sequence of Streptococcus oligofermentans NBRC 106105.</title>
        <authorList>
            <person name="Hosoyama A."/>
            <person name="Uohara A."/>
            <person name="Ohji S."/>
            <person name="Ichikawa N."/>
        </authorList>
    </citation>
    <scope>NUCLEOTIDE SEQUENCE [LARGE SCALE GENOMIC DNA]</scope>
    <source>
        <strain evidence="2 3">NBRC 106105</strain>
    </source>
</reference>
<evidence type="ECO:0000313" key="3">
    <source>
        <dbReference type="Proteomes" id="UP000321868"/>
    </source>
</evidence>